<reference evidence="2 3" key="1">
    <citation type="submission" date="2023-07" db="EMBL/GenBank/DDBJ databases">
        <title>Genomic Encyclopedia of Type Strains, Phase IV (KMG-IV): sequencing the most valuable type-strain genomes for metagenomic binning, comparative biology and taxonomic classification.</title>
        <authorList>
            <person name="Goeker M."/>
        </authorList>
    </citation>
    <scope>NUCLEOTIDE SEQUENCE [LARGE SCALE GENOMIC DNA]</scope>
    <source>
        <strain evidence="2 3">DSM 3770</strain>
    </source>
</reference>
<dbReference type="Gene3D" id="3.40.50.10540">
    <property type="entry name" value="Crotonobetainyl-coa:carnitine coa-transferase, domain 1"/>
    <property type="match status" value="1"/>
</dbReference>
<dbReference type="Gene3D" id="3.30.1540.10">
    <property type="entry name" value="formyl-coa transferase, domain 3"/>
    <property type="match status" value="1"/>
</dbReference>
<evidence type="ECO:0000256" key="1">
    <source>
        <dbReference type="ARBA" id="ARBA00022679"/>
    </source>
</evidence>
<evidence type="ECO:0000313" key="3">
    <source>
        <dbReference type="Proteomes" id="UP001241747"/>
    </source>
</evidence>
<keyword evidence="3" id="KW-1185">Reference proteome</keyword>
<dbReference type="SUPFAM" id="SSF89796">
    <property type="entry name" value="CoA-transferase family III (CaiB/BaiF)"/>
    <property type="match status" value="1"/>
</dbReference>
<comment type="caution">
    <text evidence="2">The sequence shown here is derived from an EMBL/GenBank/DDBJ whole genome shotgun (WGS) entry which is preliminary data.</text>
</comment>
<dbReference type="InterPro" id="IPR044855">
    <property type="entry name" value="CoA-Trfase_III_dom3_sf"/>
</dbReference>
<accession>A0ABU0LHY9</accession>
<dbReference type="EMBL" id="JAUSVY010000009">
    <property type="protein sequence ID" value="MDQ0506738.1"/>
    <property type="molecule type" value="Genomic_DNA"/>
</dbReference>
<keyword evidence="1" id="KW-0808">Transferase</keyword>
<dbReference type="InterPro" id="IPR050483">
    <property type="entry name" value="CoA-transferase_III_domain"/>
</dbReference>
<dbReference type="Pfam" id="PF02515">
    <property type="entry name" value="CoA_transf_3"/>
    <property type="match status" value="1"/>
</dbReference>
<dbReference type="RefSeq" id="WP_237345404.1">
    <property type="nucleotide sequence ID" value="NZ_JABWGX010000009.1"/>
</dbReference>
<dbReference type="InterPro" id="IPR003673">
    <property type="entry name" value="CoA-Trfase_fam_III"/>
</dbReference>
<dbReference type="InterPro" id="IPR023606">
    <property type="entry name" value="CoA-Trfase_III_dom_1_sf"/>
</dbReference>
<dbReference type="Proteomes" id="UP001241747">
    <property type="component" value="Unassembled WGS sequence"/>
</dbReference>
<organism evidence="2 3">
    <name type="scientific">Xanthobacter agilis</name>
    <dbReference type="NCBI Taxonomy" id="47492"/>
    <lineage>
        <taxon>Bacteria</taxon>
        <taxon>Pseudomonadati</taxon>
        <taxon>Pseudomonadota</taxon>
        <taxon>Alphaproteobacteria</taxon>
        <taxon>Hyphomicrobiales</taxon>
        <taxon>Xanthobacteraceae</taxon>
        <taxon>Xanthobacter</taxon>
    </lineage>
</organism>
<evidence type="ECO:0000313" key="2">
    <source>
        <dbReference type="EMBL" id="MDQ0506738.1"/>
    </source>
</evidence>
<proteinExistence type="predicted"/>
<gene>
    <name evidence="2" type="ORF">QOZ94_003552</name>
</gene>
<dbReference type="PANTHER" id="PTHR48207">
    <property type="entry name" value="SUCCINATE--HYDROXYMETHYLGLUTARATE COA-TRANSFERASE"/>
    <property type="match status" value="1"/>
</dbReference>
<name>A0ABU0LHY9_XANAG</name>
<dbReference type="PANTHER" id="PTHR48207:SF4">
    <property type="entry name" value="BLL6097 PROTEIN"/>
    <property type="match status" value="1"/>
</dbReference>
<protein>
    <submittedName>
        <fullName evidence="2">Crotonobetainyl-CoA:carnitine CoA-transferase CaiB-like acyl-CoA transferase</fullName>
    </submittedName>
</protein>
<sequence>MTPLLTGIRVVEISSIVLGPFAGQILADLGADVIKVEPPGGELARSVHPTEGAGMSAMFLNNNRNKRSICLDLKSEGGRAVLARLIADADVLLHNMRVDAITRLGFGFSAVKAINPRIIYCSAIGFGQDGRYRDRPAFDDVIQAASGLAMLPAHAGGEPSYVPSVIADKVASLYAAYGILAALAARERGTVEAVEVEVPMFESLVSFLLNEHLAAATFGAAPEGAGYHRLFSRNRKPYRTRDGWVAVLPYTGEQWRRILEEIGRADVIAQSWFADAGERSRRVDELYGIVAAAIPGRTTGAWLETFARLDIPHSRVNDLDDLLVDPHLADVGFFAPGGQAQAGAARALRQPVLYRDAPAADDRGAPRCGADTAAILAALGYAPEEVRRLAAEGSIGMDGEG</sequence>